<comment type="caution">
    <text evidence="1">The sequence shown here is derived from an EMBL/GenBank/DDBJ whole genome shotgun (WGS) entry which is preliminary data.</text>
</comment>
<organism evidence="1 2">
    <name type="scientific">Hoylesella loescheii DSM 19665 = JCM 12249 = ATCC 15930</name>
    <dbReference type="NCBI Taxonomy" id="1122985"/>
    <lineage>
        <taxon>Bacteria</taxon>
        <taxon>Pseudomonadati</taxon>
        <taxon>Bacteroidota</taxon>
        <taxon>Bacteroidia</taxon>
        <taxon>Bacteroidales</taxon>
        <taxon>Prevotellaceae</taxon>
        <taxon>Hoylesella</taxon>
    </lineage>
</organism>
<accession>A0A069QDK7</accession>
<protein>
    <submittedName>
        <fullName evidence="1">Uncharacterized protein</fullName>
    </submittedName>
</protein>
<gene>
    <name evidence="1" type="ORF">HMPREF1991_03225</name>
</gene>
<evidence type="ECO:0000313" key="1">
    <source>
        <dbReference type="EMBL" id="KDR50712.1"/>
    </source>
</evidence>
<sequence>MSAKVVPQILFSHISFIYNFCKQDIRCYENLSCSKQYMGY</sequence>
<dbReference type="AlphaFoldDB" id="A0A069QDK7"/>
<keyword evidence="2" id="KW-1185">Reference proteome</keyword>
<name>A0A069QDK7_HOYLO</name>
<proteinExistence type="predicted"/>
<evidence type="ECO:0000313" key="2">
    <source>
        <dbReference type="Proteomes" id="UP000027442"/>
    </source>
</evidence>
<dbReference type="PATRIC" id="fig|1122985.7.peg.3341"/>
<dbReference type="Proteomes" id="UP000027442">
    <property type="component" value="Unassembled WGS sequence"/>
</dbReference>
<dbReference type="HOGENOM" id="CLU_3294310_0_0_10"/>
<reference evidence="1 2" key="1">
    <citation type="submission" date="2013-08" db="EMBL/GenBank/DDBJ databases">
        <authorList>
            <person name="Weinstock G."/>
            <person name="Sodergren E."/>
            <person name="Wylie T."/>
            <person name="Fulton L."/>
            <person name="Fulton R."/>
            <person name="Fronick C."/>
            <person name="O'Laughlin M."/>
            <person name="Godfrey J."/>
            <person name="Miner T."/>
            <person name="Herter B."/>
            <person name="Appelbaum E."/>
            <person name="Cordes M."/>
            <person name="Lek S."/>
            <person name="Wollam A."/>
            <person name="Pepin K.H."/>
            <person name="Palsikar V.B."/>
            <person name="Mitreva M."/>
            <person name="Wilson R.K."/>
        </authorList>
    </citation>
    <scope>NUCLEOTIDE SEQUENCE [LARGE SCALE GENOMIC DNA]</scope>
    <source>
        <strain evidence="1 2">ATCC 15930</strain>
    </source>
</reference>
<dbReference type="EMBL" id="JNGW01000141">
    <property type="protein sequence ID" value="KDR50712.1"/>
    <property type="molecule type" value="Genomic_DNA"/>
</dbReference>